<dbReference type="PANTHER" id="PTHR10188">
    <property type="entry name" value="L-ASPARAGINASE"/>
    <property type="match status" value="1"/>
</dbReference>
<dbReference type="GO" id="GO:0016811">
    <property type="term" value="F:hydrolase activity, acting on carbon-nitrogen (but not peptide) bonds, in linear amides"/>
    <property type="evidence" value="ECO:0007669"/>
    <property type="project" value="UniProtKB-ARBA"/>
</dbReference>
<evidence type="ECO:0000256" key="1">
    <source>
        <dbReference type="ARBA" id="ARBA00022670"/>
    </source>
</evidence>
<evidence type="ECO:0000256" key="7">
    <source>
        <dbReference type="PIRSR" id="PIRSR600246-3"/>
    </source>
</evidence>
<evidence type="ECO:0000256" key="5">
    <source>
        <dbReference type="PIRSR" id="PIRSR600246-1"/>
    </source>
</evidence>
<dbReference type="CDD" id="cd04701">
    <property type="entry name" value="Asparaginase_2"/>
    <property type="match status" value="1"/>
</dbReference>
<dbReference type="Proteomes" id="UP000179467">
    <property type="component" value="Unassembled WGS sequence"/>
</dbReference>
<evidence type="ECO:0000313" key="8">
    <source>
        <dbReference type="EMBL" id="OHT22025.1"/>
    </source>
</evidence>
<keyword evidence="9" id="KW-1185">Reference proteome</keyword>
<dbReference type="SUPFAM" id="SSF56235">
    <property type="entry name" value="N-terminal nucleophile aminohydrolases (Ntn hydrolases)"/>
    <property type="match status" value="1"/>
</dbReference>
<proteinExistence type="predicted"/>
<feature type="binding site" evidence="6">
    <location>
        <begin position="206"/>
        <end position="209"/>
    </location>
    <ligand>
        <name>substrate</name>
    </ligand>
</feature>
<organism evidence="8 9">
    <name type="scientific">Edaphosphingomonas haloaromaticamans</name>
    <dbReference type="NCBI Taxonomy" id="653954"/>
    <lineage>
        <taxon>Bacteria</taxon>
        <taxon>Pseudomonadati</taxon>
        <taxon>Pseudomonadota</taxon>
        <taxon>Alphaproteobacteria</taxon>
        <taxon>Sphingomonadales</taxon>
        <taxon>Rhizorhabdaceae</taxon>
        <taxon>Edaphosphingomonas</taxon>
    </lineage>
</organism>
<dbReference type="FunFam" id="3.60.20.30:FF:000001">
    <property type="entry name" value="Isoaspartyl peptidase/L-asparaginase"/>
    <property type="match status" value="1"/>
</dbReference>
<name>A0A1S1HIF7_9SPHN</name>
<keyword evidence="1" id="KW-0645">Protease</keyword>
<comment type="caution">
    <text evidence="8">The sequence shown here is derived from an EMBL/GenBank/DDBJ whole genome shotgun (WGS) entry which is preliminary data.</text>
</comment>
<evidence type="ECO:0000256" key="3">
    <source>
        <dbReference type="ARBA" id="ARBA00022813"/>
    </source>
</evidence>
<evidence type="ECO:0000256" key="2">
    <source>
        <dbReference type="ARBA" id="ARBA00022801"/>
    </source>
</evidence>
<dbReference type="GO" id="GO:0008233">
    <property type="term" value="F:peptidase activity"/>
    <property type="evidence" value="ECO:0007669"/>
    <property type="project" value="UniProtKB-KW"/>
</dbReference>
<accession>A0A1S1HIF7</accession>
<dbReference type="InterPro" id="IPR029055">
    <property type="entry name" value="Ntn_hydrolases_N"/>
</dbReference>
<keyword evidence="3" id="KW-0068">Autocatalytic cleavage</keyword>
<dbReference type="Gene3D" id="3.60.20.30">
    <property type="entry name" value="(Glycosyl)asparaginase"/>
    <property type="match status" value="1"/>
</dbReference>
<dbReference type="InterPro" id="IPR000246">
    <property type="entry name" value="Peptidase_T2"/>
</dbReference>
<reference evidence="8 9" key="1">
    <citation type="submission" date="2016-09" db="EMBL/GenBank/DDBJ databases">
        <title>Metabolic pathway, cell adaptation mechanisms and a novel monoxygenase revealed through proteogenomic-transcription analysis of a Sphingomonas haloaromaticamans strain degrading the fungicide ortho-phenylphenol.</title>
        <authorList>
            <person name="Perruchon C."/>
            <person name="Papadopoulou E.S."/>
            <person name="Rousidou C."/>
            <person name="Vasileiadis S."/>
            <person name="Tanou G."/>
            <person name="Amoutzias G."/>
            <person name="Molassiotis A."/>
            <person name="Karpouzas D.G."/>
        </authorList>
    </citation>
    <scope>NUCLEOTIDE SEQUENCE [LARGE SCALE GENOMIC DNA]</scope>
    <source>
        <strain evidence="8 9">P3</strain>
    </source>
</reference>
<feature type="site" description="Cleavage; by autolysis" evidence="7">
    <location>
        <begin position="177"/>
        <end position="178"/>
    </location>
</feature>
<evidence type="ECO:0000256" key="4">
    <source>
        <dbReference type="ARBA" id="ARBA00069124"/>
    </source>
</evidence>
<evidence type="ECO:0000256" key="6">
    <source>
        <dbReference type="PIRSR" id="PIRSR600246-2"/>
    </source>
</evidence>
<dbReference type="AlphaFoldDB" id="A0A1S1HIF7"/>
<dbReference type="PANTHER" id="PTHR10188:SF6">
    <property type="entry name" value="N(4)-(BETA-N-ACETYLGLUCOSAMINYL)-L-ASPARAGINASE"/>
    <property type="match status" value="1"/>
</dbReference>
<feature type="binding site" evidence="6">
    <location>
        <begin position="229"/>
        <end position="232"/>
    </location>
    <ligand>
        <name>substrate</name>
    </ligand>
</feature>
<dbReference type="OrthoDB" id="9780217at2"/>
<evidence type="ECO:0000313" key="9">
    <source>
        <dbReference type="Proteomes" id="UP000179467"/>
    </source>
</evidence>
<gene>
    <name evidence="8" type="primary">iaaA</name>
    <name evidence="8" type="ORF">BHE75_04040</name>
</gene>
<keyword evidence="2 8" id="KW-0378">Hydrolase</keyword>
<dbReference type="RefSeq" id="WP_070934986.1">
    <property type="nucleotide sequence ID" value="NZ_MIPT01000001.1"/>
</dbReference>
<sequence>MTAAADTPRWTIVIHGGSGSMRRGVLSDADDAGGRAGLKAAIDAATAILAAGGPALDAVEAAIRVLEDDPHFNAGRGSVFTAEGRIECDAAIMDGATLAAGAVAGVRATRNPITLARAVMERSSHVFLAGAGADGFARAQDIESAPPEWFETAERRRQLDEILADPDAPFDSAMKYGTVGAVALDTRGHVAAATSTGGLTGKKWGRVGDSPLIGAGTYADDRACAVSCTGAGEYFIRLGVAHEITARVRLAGETIEDAADGMIAELTEMGGKGGVIVVSADGSGGWAFNTPGMYRAMATHDAPPEIAIYGDE</sequence>
<dbReference type="Pfam" id="PF01112">
    <property type="entry name" value="Asparaginase_2"/>
    <property type="match status" value="1"/>
</dbReference>
<feature type="active site" description="Nucleophile" evidence="5">
    <location>
        <position position="178"/>
    </location>
</feature>
<dbReference type="GO" id="GO:0006508">
    <property type="term" value="P:proteolysis"/>
    <property type="evidence" value="ECO:0007669"/>
    <property type="project" value="UniProtKB-KW"/>
</dbReference>
<dbReference type="EMBL" id="MIPT01000001">
    <property type="protein sequence ID" value="OHT22025.1"/>
    <property type="molecule type" value="Genomic_DNA"/>
</dbReference>
<protein>
    <recommendedName>
        <fullName evidence="4">Isoaspartyl peptidase</fullName>
    </recommendedName>
</protein>